<dbReference type="PROSITE" id="PS50267">
    <property type="entry name" value="NA_NEUROTRAN_SYMP_3"/>
    <property type="match status" value="1"/>
</dbReference>
<dbReference type="SUPFAM" id="SSF161070">
    <property type="entry name" value="SNF-like"/>
    <property type="match status" value="1"/>
</dbReference>
<dbReference type="EMBL" id="BMOS01000004">
    <property type="protein sequence ID" value="GGN52492.1"/>
    <property type="molecule type" value="Genomic_DNA"/>
</dbReference>
<accession>A0A917XUH9</accession>
<keyword evidence="2 6" id="KW-0813">Transport</keyword>
<dbReference type="PANTHER" id="PTHR42948:SF1">
    <property type="entry name" value="TRANSPORTER"/>
    <property type="match status" value="1"/>
</dbReference>
<dbReference type="RefSeq" id="WP_188856132.1">
    <property type="nucleotide sequence ID" value="NZ_BMOS01000004.1"/>
</dbReference>
<keyword evidence="5 7" id="KW-0472">Membrane</keyword>
<comment type="subcellular location">
    <subcellularLocation>
        <location evidence="1">Membrane</location>
        <topology evidence="1">Multi-pass membrane protein</topology>
    </subcellularLocation>
</comment>
<feature type="transmembrane region" description="Helical" evidence="7">
    <location>
        <begin position="253"/>
        <end position="277"/>
    </location>
</feature>
<comment type="caution">
    <text evidence="8">The sequence shown here is derived from an EMBL/GenBank/DDBJ whole genome shotgun (WGS) entry which is preliminary data.</text>
</comment>
<evidence type="ECO:0000256" key="5">
    <source>
        <dbReference type="ARBA" id="ARBA00023136"/>
    </source>
</evidence>
<feature type="transmembrane region" description="Helical" evidence="7">
    <location>
        <begin position="297"/>
        <end position="330"/>
    </location>
</feature>
<evidence type="ECO:0000256" key="7">
    <source>
        <dbReference type="SAM" id="Phobius"/>
    </source>
</evidence>
<feature type="transmembrane region" description="Helical" evidence="7">
    <location>
        <begin position="138"/>
        <end position="159"/>
    </location>
</feature>
<feature type="transmembrane region" description="Helical" evidence="7">
    <location>
        <begin position="180"/>
        <end position="203"/>
    </location>
</feature>
<evidence type="ECO:0000256" key="6">
    <source>
        <dbReference type="RuleBase" id="RU003732"/>
    </source>
</evidence>
<name>A0A917XUH9_9BACI</name>
<sequence>MEQQEQFSSRIGFILSAAGAAIGLGAIWKFPYIAGQNGGGAFLIIFLLFTVILGLPLLLAEFTIGRTAQQDAVRSFQVIAPGTKWYFIGILGMISVFILLSFYSVIGGWIITYLWKVVTGGLTGLNEVQYAELFANTIANPAISIGAQLIFIIMTIFVISRGVQNGIEQTNKIMMPALAILFIILVIRSVTLDGASAGVAFLFQPDLSKVTSSTILEAMGQSFFTLSVGVSVMITYSAYLSKDQSLPSSAVSIVVMNIMVVLLSGLVIFPAVFSFGMEPDAGPTLLFNVLPTIFSQMPAGMLFFAAFLIVFLFATLTSAFSMLEIIVAVISKGDPVKRKKWAWIVGLAIFLFGVPSALSFGILSDVSLFGKSIFDLADYTVSNILLPTGALFIAIFVSVKMKKSAMYEELKRGSNLMYGIFQAWFFLVRYIVPALIIFVMLDVLEIW</sequence>
<evidence type="ECO:0000313" key="8">
    <source>
        <dbReference type="EMBL" id="GGN52492.1"/>
    </source>
</evidence>
<keyword evidence="4 7" id="KW-1133">Transmembrane helix</keyword>
<evidence type="ECO:0000313" key="9">
    <source>
        <dbReference type="Proteomes" id="UP000624041"/>
    </source>
</evidence>
<evidence type="ECO:0000256" key="3">
    <source>
        <dbReference type="ARBA" id="ARBA00022692"/>
    </source>
</evidence>
<keyword evidence="3 6" id="KW-0812">Transmembrane</keyword>
<dbReference type="GO" id="GO:0016020">
    <property type="term" value="C:membrane"/>
    <property type="evidence" value="ECO:0007669"/>
    <property type="project" value="UniProtKB-SubCell"/>
</dbReference>
<feature type="transmembrane region" description="Helical" evidence="7">
    <location>
        <begin position="342"/>
        <end position="364"/>
    </location>
</feature>
<dbReference type="PROSITE" id="PS00610">
    <property type="entry name" value="NA_NEUROTRAN_SYMP_1"/>
    <property type="match status" value="1"/>
</dbReference>
<reference evidence="8" key="2">
    <citation type="submission" date="2020-09" db="EMBL/GenBank/DDBJ databases">
        <authorList>
            <person name="Sun Q."/>
            <person name="Ohkuma M."/>
        </authorList>
    </citation>
    <scope>NUCLEOTIDE SEQUENCE</scope>
    <source>
        <strain evidence="8">JCM 17251</strain>
    </source>
</reference>
<evidence type="ECO:0000256" key="1">
    <source>
        <dbReference type="ARBA" id="ARBA00004141"/>
    </source>
</evidence>
<proteinExistence type="inferred from homology"/>
<dbReference type="AlphaFoldDB" id="A0A917XUH9"/>
<dbReference type="InterPro" id="IPR037272">
    <property type="entry name" value="SNS_sf"/>
</dbReference>
<feature type="transmembrane region" description="Helical" evidence="7">
    <location>
        <begin position="223"/>
        <end position="241"/>
    </location>
</feature>
<comment type="similarity">
    <text evidence="6">Belongs to the sodium:neurotransmitter symporter (SNF) (TC 2.A.22) family.</text>
</comment>
<keyword evidence="6" id="KW-0769">Symport</keyword>
<dbReference type="CDD" id="cd10336">
    <property type="entry name" value="SLC6sbd_Tyt1-Like"/>
    <property type="match status" value="1"/>
</dbReference>
<dbReference type="NCBIfam" id="NF037979">
    <property type="entry name" value="Na_transp"/>
    <property type="match status" value="1"/>
</dbReference>
<dbReference type="InterPro" id="IPR047218">
    <property type="entry name" value="YocR/YhdH-like"/>
</dbReference>
<organism evidence="8 9">
    <name type="scientific">Oceanobacillus indicireducens</name>
    <dbReference type="NCBI Taxonomy" id="1004261"/>
    <lineage>
        <taxon>Bacteria</taxon>
        <taxon>Bacillati</taxon>
        <taxon>Bacillota</taxon>
        <taxon>Bacilli</taxon>
        <taxon>Bacillales</taxon>
        <taxon>Bacillaceae</taxon>
        <taxon>Oceanobacillus</taxon>
    </lineage>
</organism>
<dbReference type="GO" id="GO:0015293">
    <property type="term" value="F:symporter activity"/>
    <property type="evidence" value="ECO:0007669"/>
    <property type="project" value="UniProtKB-KW"/>
</dbReference>
<dbReference type="PANTHER" id="PTHR42948">
    <property type="entry name" value="TRANSPORTER"/>
    <property type="match status" value="1"/>
</dbReference>
<evidence type="ECO:0000256" key="4">
    <source>
        <dbReference type="ARBA" id="ARBA00022989"/>
    </source>
</evidence>
<gene>
    <name evidence="8" type="primary">yocR</name>
    <name evidence="8" type="ORF">GCM10007971_08110</name>
</gene>
<feature type="transmembrane region" description="Helical" evidence="7">
    <location>
        <begin position="12"/>
        <end position="34"/>
    </location>
</feature>
<dbReference type="PRINTS" id="PR00176">
    <property type="entry name" value="NANEUSMPORT"/>
</dbReference>
<evidence type="ECO:0000256" key="2">
    <source>
        <dbReference type="ARBA" id="ARBA00022448"/>
    </source>
</evidence>
<dbReference type="InterPro" id="IPR000175">
    <property type="entry name" value="Na/ntran_symport"/>
</dbReference>
<feature type="transmembrane region" description="Helical" evidence="7">
    <location>
        <begin position="85"/>
        <end position="118"/>
    </location>
</feature>
<dbReference type="Proteomes" id="UP000624041">
    <property type="component" value="Unassembled WGS sequence"/>
</dbReference>
<protein>
    <recommendedName>
        <fullName evidence="6">Transporter</fullName>
    </recommendedName>
</protein>
<reference evidence="8" key="1">
    <citation type="journal article" date="2014" name="Int. J. Syst. Evol. Microbiol.">
        <title>Complete genome sequence of Corynebacterium casei LMG S-19264T (=DSM 44701T), isolated from a smear-ripened cheese.</title>
        <authorList>
            <consortium name="US DOE Joint Genome Institute (JGI-PGF)"/>
            <person name="Walter F."/>
            <person name="Albersmeier A."/>
            <person name="Kalinowski J."/>
            <person name="Ruckert C."/>
        </authorList>
    </citation>
    <scope>NUCLEOTIDE SEQUENCE</scope>
    <source>
        <strain evidence="8">JCM 17251</strain>
    </source>
</reference>
<feature type="transmembrane region" description="Helical" evidence="7">
    <location>
        <begin position="420"/>
        <end position="441"/>
    </location>
</feature>
<dbReference type="Pfam" id="PF00209">
    <property type="entry name" value="SNF"/>
    <property type="match status" value="2"/>
</dbReference>
<feature type="transmembrane region" description="Helical" evidence="7">
    <location>
        <begin position="376"/>
        <end position="399"/>
    </location>
</feature>
<feature type="transmembrane region" description="Helical" evidence="7">
    <location>
        <begin position="40"/>
        <end position="64"/>
    </location>
</feature>
<keyword evidence="9" id="KW-1185">Reference proteome</keyword>